<dbReference type="PROSITE" id="PS01124">
    <property type="entry name" value="HTH_ARAC_FAMILY_2"/>
    <property type="match status" value="1"/>
</dbReference>
<comment type="subcellular location">
    <subcellularLocation>
        <location evidence="1">Cell membrane</location>
        <topology evidence="1">Multi-pass membrane protein</topology>
    </subcellularLocation>
</comment>
<dbReference type="InterPro" id="IPR018060">
    <property type="entry name" value="HTH_AraC"/>
</dbReference>
<comment type="caution">
    <text evidence="11">The sequence shown here is derived from an EMBL/GenBank/DDBJ whole genome shotgun (WGS) entry which is preliminary data.</text>
</comment>
<evidence type="ECO:0000259" key="10">
    <source>
        <dbReference type="PROSITE" id="PS01124"/>
    </source>
</evidence>
<keyword evidence="4 9" id="KW-1133">Transmembrane helix</keyword>
<keyword evidence="12" id="KW-1185">Reference proteome</keyword>
<keyword evidence="5" id="KW-0805">Transcription regulation</keyword>
<evidence type="ECO:0000256" key="7">
    <source>
        <dbReference type="ARBA" id="ARBA00023136"/>
    </source>
</evidence>
<evidence type="ECO:0000256" key="9">
    <source>
        <dbReference type="SAM" id="Phobius"/>
    </source>
</evidence>
<keyword evidence="3 9" id="KW-0812">Transmembrane</keyword>
<dbReference type="SUPFAM" id="SSF46689">
    <property type="entry name" value="Homeodomain-like"/>
    <property type="match status" value="1"/>
</dbReference>
<dbReference type="InterPro" id="IPR009057">
    <property type="entry name" value="Homeodomain-like_sf"/>
</dbReference>
<evidence type="ECO:0000256" key="8">
    <source>
        <dbReference type="ARBA" id="ARBA00023163"/>
    </source>
</evidence>
<protein>
    <submittedName>
        <fullName evidence="11">Helix-turn-helix domain-containing protein</fullName>
    </submittedName>
</protein>
<dbReference type="SMART" id="SM00342">
    <property type="entry name" value="HTH_ARAC"/>
    <property type="match status" value="1"/>
</dbReference>
<feature type="domain" description="HTH araC/xylS-type" evidence="10">
    <location>
        <begin position="670"/>
        <end position="769"/>
    </location>
</feature>
<reference evidence="11 12" key="1">
    <citation type="submission" date="2019-02" db="EMBL/GenBank/DDBJ databases">
        <title>Paenibacillus sp. nov., isolated from surface-sterilized tissue of Thalictrum simplex L.</title>
        <authorList>
            <person name="Tuo L."/>
        </authorList>
    </citation>
    <scope>NUCLEOTIDE SEQUENCE [LARGE SCALE GENOMIC DNA]</scope>
    <source>
        <strain evidence="11 12">N2SHLJ1</strain>
    </source>
</reference>
<dbReference type="PROSITE" id="PS00041">
    <property type="entry name" value="HTH_ARAC_FAMILY_1"/>
    <property type="match status" value="1"/>
</dbReference>
<dbReference type="Pfam" id="PF02743">
    <property type="entry name" value="dCache_1"/>
    <property type="match status" value="1"/>
</dbReference>
<dbReference type="Proteomes" id="UP000293142">
    <property type="component" value="Unassembled WGS sequence"/>
</dbReference>
<evidence type="ECO:0000256" key="5">
    <source>
        <dbReference type="ARBA" id="ARBA00023015"/>
    </source>
</evidence>
<dbReference type="Pfam" id="PF12833">
    <property type="entry name" value="HTH_18"/>
    <property type="match status" value="1"/>
</dbReference>
<keyword evidence="2" id="KW-1003">Cell membrane</keyword>
<dbReference type="PANTHER" id="PTHR43280">
    <property type="entry name" value="ARAC-FAMILY TRANSCRIPTIONAL REGULATOR"/>
    <property type="match status" value="1"/>
</dbReference>
<organism evidence="11 12">
    <name type="scientific">Paenibacillus thalictri</name>
    <dbReference type="NCBI Taxonomy" id="2527873"/>
    <lineage>
        <taxon>Bacteria</taxon>
        <taxon>Bacillati</taxon>
        <taxon>Bacillota</taxon>
        <taxon>Bacilli</taxon>
        <taxon>Bacillales</taxon>
        <taxon>Paenibacillaceae</taxon>
        <taxon>Paenibacillus</taxon>
    </lineage>
</organism>
<dbReference type="AlphaFoldDB" id="A0A4Q9DVH5"/>
<evidence type="ECO:0000313" key="12">
    <source>
        <dbReference type="Proteomes" id="UP000293142"/>
    </source>
</evidence>
<dbReference type="InterPro" id="IPR018062">
    <property type="entry name" value="HTH_AraC-typ_CS"/>
</dbReference>
<evidence type="ECO:0000256" key="1">
    <source>
        <dbReference type="ARBA" id="ARBA00004651"/>
    </source>
</evidence>
<accession>A0A4Q9DVH5</accession>
<name>A0A4Q9DVH5_9BACL</name>
<keyword evidence="8" id="KW-0804">Transcription</keyword>
<dbReference type="GO" id="GO:0003700">
    <property type="term" value="F:DNA-binding transcription factor activity"/>
    <property type="evidence" value="ECO:0007669"/>
    <property type="project" value="InterPro"/>
</dbReference>
<feature type="transmembrane region" description="Helical" evidence="9">
    <location>
        <begin position="20"/>
        <end position="40"/>
    </location>
</feature>
<keyword evidence="6" id="KW-0238">DNA-binding</keyword>
<dbReference type="InterPro" id="IPR033479">
    <property type="entry name" value="dCache_1"/>
</dbReference>
<dbReference type="Gene3D" id="1.10.10.60">
    <property type="entry name" value="Homeodomain-like"/>
    <property type="match status" value="2"/>
</dbReference>
<evidence type="ECO:0000313" key="11">
    <source>
        <dbReference type="EMBL" id="TBL81044.1"/>
    </source>
</evidence>
<dbReference type="OrthoDB" id="2647120at2"/>
<evidence type="ECO:0000256" key="2">
    <source>
        <dbReference type="ARBA" id="ARBA00022475"/>
    </source>
</evidence>
<gene>
    <name evidence="11" type="ORF">EYB31_02820</name>
</gene>
<dbReference type="PANTHER" id="PTHR43280:SF10">
    <property type="entry name" value="REGULATORY PROTEIN POCR"/>
    <property type="match status" value="1"/>
</dbReference>
<evidence type="ECO:0000256" key="6">
    <source>
        <dbReference type="ARBA" id="ARBA00023125"/>
    </source>
</evidence>
<dbReference type="EMBL" id="SIRE01000003">
    <property type="protein sequence ID" value="TBL81044.1"/>
    <property type="molecule type" value="Genomic_DNA"/>
</dbReference>
<dbReference type="GO" id="GO:0005886">
    <property type="term" value="C:plasma membrane"/>
    <property type="evidence" value="ECO:0007669"/>
    <property type="project" value="UniProtKB-SubCell"/>
</dbReference>
<proteinExistence type="predicted"/>
<sequence length="785" mass="88967">MLNVFKMGSGKRSVRFYKLFLSYLLLVLFVVTAVGGMVYINIISALQNEVEQAQLSSVAQFRDTMETRLRELQRISVQISTNPLLTPYVLSQYGYDSYQAVAELNKYRTSNSFIHNIVLKNMSYDSSRLFAASGVYEQSEFFSRIYSYENWGAEALEQQIRTMTGPVVRPAETVYTSSRTQYSTFVTYMYPLPAYSGKPYGAILFLLDVDVLQAMAEHLVSRPGTFLYLLDEKGNTVFSANRDKLANPPFERANADKRSISTRSVMGITYTVIRQEFASNGWSLVQMVPTSQFIEKVDESRRLFGIVLLALIVIGTALSFLLANNNYQKLRQLVQMFSDGKGRVKENGSMDEMVYLSNAIREMSGQESMMIELKSKKSLIRENVLLSLFKNKPQPPEGLAATLELAEIRFDYDHFVSLLLAIDDYTGFQTAYSGSMQELLKFSILNAAEELASETGRGYGVSIVDDRGIALAINIKDTSSYKQQLESFASRLQTFFQSHYKFTLSIGVGRLYREPGSIGLSFEEARQALQYRFVKGSNQILFHELLPAASREQARSYPHELEDRLFKSMRQGNAEEAETTIRSMTDSIRVLSVTPESARLACAGLLHSLMKISEELQGHVPEGLYGDTGSLNVQRAETMDQLETEMIGICRRVCEHVCSRMESRNFKLRDDIIQFLHERYADNSLSLDTIADHFGMSPSYITRFIKDQTGSSLIRYLDQLRMAKAKELLVTGTLNLADVTSEVGYVDVSNFIKKFKKQEGVTPEQYRKLHAAVENRPKHSENHEM</sequence>
<dbReference type="RefSeq" id="WP_131011758.1">
    <property type="nucleotide sequence ID" value="NZ_SIRE01000003.1"/>
</dbReference>
<keyword evidence="7 9" id="KW-0472">Membrane</keyword>
<dbReference type="Pfam" id="PF17853">
    <property type="entry name" value="GGDEF_2"/>
    <property type="match status" value="1"/>
</dbReference>
<feature type="transmembrane region" description="Helical" evidence="9">
    <location>
        <begin position="303"/>
        <end position="323"/>
    </location>
</feature>
<dbReference type="InterPro" id="IPR020449">
    <property type="entry name" value="Tscrpt_reg_AraC-type_HTH"/>
</dbReference>
<dbReference type="PRINTS" id="PR00032">
    <property type="entry name" value="HTHARAC"/>
</dbReference>
<evidence type="ECO:0000256" key="4">
    <source>
        <dbReference type="ARBA" id="ARBA00022989"/>
    </source>
</evidence>
<dbReference type="InterPro" id="IPR041522">
    <property type="entry name" value="CdaR_GGDEF"/>
</dbReference>
<dbReference type="GO" id="GO:0043565">
    <property type="term" value="F:sequence-specific DNA binding"/>
    <property type="evidence" value="ECO:0007669"/>
    <property type="project" value="InterPro"/>
</dbReference>
<evidence type="ECO:0000256" key="3">
    <source>
        <dbReference type="ARBA" id="ARBA00022692"/>
    </source>
</evidence>